<dbReference type="CDD" id="cd07033">
    <property type="entry name" value="TPP_PYR_DXS_TK_like"/>
    <property type="match status" value="1"/>
</dbReference>
<comment type="function">
    <text evidence="10 11">Catalyzes the acyloin condensation reaction between C atoms 2 and 3 of pyruvate and glyceraldehyde 3-phosphate to yield 1-deoxy-D-xylulose-5-phosphate (DXP).</text>
</comment>
<dbReference type="InterPro" id="IPR029061">
    <property type="entry name" value="THDP-binding"/>
</dbReference>
<dbReference type="PANTHER" id="PTHR43322:SF5">
    <property type="entry name" value="1-DEOXY-D-XYLULOSE-5-PHOSPHATE SYNTHASE, CHLOROPLASTIC"/>
    <property type="match status" value="1"/>
</dbReference>
<evidence type="ECO:0000256" key="4">
    <source>
        <dbReference type="ARBA" id="ARBA00022679"/>
    </source>
</evidence>
<dbReference type="GO" id="GO:0000287">
    <property type="term" value="F:magnesium ion binding"/>
    <property type="evidence" value="ECO:0007669"/>
    <property type="project" value="UniProtKB-UniRule"/>
</dbReference>
<organism evidence="13 14">
    <name type="scientific">Comamonas testosteroni TK102</name>
    <dbReference type="NCBI Taxonomy" id="1392005"/>
    <lineage>
        <taxon>Bacteria</taxon>
        <taxon>Pseudomonadati</taxon>
        <taxon>Pseudomonadota</taxon>
        <taxon>Betaproteobacteria</taxon>
        <taxon>Burkholderiales</taxon>
        <taxon>Comamonadaceae</taxon>
        <taxon>Comamonas</taxon>
    </lineage>
</organism>
<dbReference type="GO" id="GO:0008661">
    <property type="term" value="F:1-deoxy-D-xylulose-5-phosphate synthase activity"/>
    <property type="evidence" value="ECO:0007669"/>
    <property type="project" value="UniProtKB-UniRule"/>
</dbReference>
<dbReference type="PANTHER" id="PTHR43322">
    <property type="entry name" value="1-D-DEOXYXYLULOSE 5-PHOSPHATE SYNTHASE-RELATED"/>
    <property type="match status" value="1"/>
</dbReference>
<name>A0A076PWS4_COMTE</name>
<evidence type="ECO:0000256" key="3">
    <source>
        <dbReference type="ARBA" id="ARBA00011738"/>
    </source>
</evidence>
<keyword evidence="7 11" id="KW-0784">Thiamine biosynthesis</keyword>
<dbReference type="InterPro" id="IPR049557">
    <property type="entry name" value="Transketolase_CS"/>
</dbReference>
<keyword evidence="4 11" id="KW-0808">Transferase</keyword>
<evidence type="ECO:0000313" key="14">
    <source>
        <dbReference type="Proteomes" id="UP000028782"/>
    </source>
</evidence>
<dbReference type="SUPFAM" id="SSF52922">
    <property type="entry name" value="TK C-terminal domain-like"/>
    <property type="match status" value="1"/>
</dbReference>
<dbReference type="InterPro" id="IPR033248">
    <property type="entry name" value="Transketolase_C"/>
</dbReference>
<dbReference type="InterPro" id="IPR005475">
    <property type="entry name" value="Transketolase-like_Pyr-bd"/>
</dbReference>
<dbReference type="AlphaFoldDB" id="A0A076PWS4"/>
<feature type="domain" description="Transketolase-like pyrimidine-binding" evidence="12">
    <location>
        <begin position="317"/>
        <end position="481"/>
    </location>
</feature>
<keyword evidence="8 11" id="KW-0786">Thiamine pyrophosphate</keyword>
<evidence type="ECO:0000256" key="9">
    <source>
        <dbReference type="ARBA" id="ARBA00023229"/>
    </source>
</evidence>
<gene>
    <name evidence="11" type="primary">dxs</name>
    <name evidence="13" type="ORF">O987_20860</name>
</gene>
<dbReference type="GO" id="GO:0009228">
    <property type="term" value="P:thiamine biosynthetic process"/>
    <property type="evidence" value="ECO:0007669"/>
    <property type="project" value="UniProtKB-UniRule"/>
</dbReference>
<evidence type="ECO:0000313" key="13">
    <source>
        <dbReference type="EMBL" id="AIJ48265.1"/>
    </source>
</evidence>
<comment type="cofactor">
    <cofactor evidence="11">
        <name>Mg(2+)</name>
        <dbReference type="ChEBI" id="CHEBI:18420"/>
    </cofactor>
    <text evidence="11">Binds 1 Mg(2+) ion per subunit.</text>
</comment>
<evidence type="ECO:0000256" key="5">
    <source>
        <dbReference type="ARBA" id="ARBA00022723"/>
    </source>
</evidence>
<evidence type="ECO:0000256" key="1">
    <source>
        <dbReference type="ARBA" id="ARBA00004980"/>
    </source>
</evidence>
<feature type="binding site" evidence="11">
    <location>
        <position position="78"/>
    </location>
    <ligand>
        <name>thiamine diphosphate</name>
        <dbReference type="ChEBI" id="CHEBI:58937"/>
    </ligand>
</feature>
<dbReference type="NCBIfam" id="NF003933">
    <property type="entry name" value="PRK05444.2-2"/>
    <property type="match status" value="1"/>
</dbReference>
<proteinExistence type="inferred from homology"/>
<dbReference type="PROSITE" id="PS00802">
    <property type="entry name" value="TRANSKETOLASE_2"/>
    <property type="match status" value="1"/>
</dbReference>
<comment type="catalytic activity">
    <reaction evidence="11">
        <text>D-glyceraldehyde 3-phosphate + pyruvate + H(+) = 1-deoxy-D-xylulose 5-phosphate + CO2</text>
        <dbReference type="Rhea" id="RHEA:12605"/>
        <dbReference type="ChEBI" id="CHEBI:15361"/>
        <dbReference type="ChEBI" id="CHEBI:15378"/>
        <dbReference type="ChEBI" id="CHEBI:16526"/>
        <dbReference type="ChEBI" id="CHEBI:57792"/>
        <dbReference type="ChEBI" id="CHEBI:59776"/>
        <dbReference type="EC" id="2.2.1.7"/>
    </reaction>
</comment>
<accession>A0A076PWS4</accession>
<evidence type="ECO:0000256" key="7">
    <source>
        <dbReference type="ARBA" id="ARBA00022977"/>
    </source>
</evidence>
<feature type="binding site" evidence="11">
    <location>
        <begin position="119"/>
        <end position="121"/>
    </location>
    <ligand>
        <name>thiamine diphosphate</name>
        <dbReference type="ChEBI" id="CHEBI:58937"/>
    </ligand>
</feature>
<dbReference type="SUPFAM" id="SSF52518">
    <property type="entry name" value="Thiamin diphosphate-binding fold (THDP-binding)"/>
    <property type="match status" value="2"/>
</dbReference>
<evidence type="ECO:0000256" key="6">
    <source>
        <dbReference type="ARBA" id="ARBA00022842"/>
    </source>
</evidence>
<keyword evidence="6 11" id="KW-0460">Magnesium</keyword>
<evidence type="ECO:0000259" key="12">
    <source>
        <dbReference type="SMART" id="SM00861"/>
    </source>
</evidence>
<dbReference type="GO" id="GO:0019288">
    <property type="term" value="P:isopentenyl diphosphate biosynthetic process, methylerythritol 4-phosphate pathway"/>
    <property type="evidence" value="ECO:0007669"/>
    <property type="project" value="TreeGrafter"/>
</dbReference>
<feature type="binding site" evidence="11">
    <location>
        <begin position="151"/>
        <end position="152"/>
    </location>
    <ligand>
        <name>thiamine diphosphate</name>
        <dbReference type="ChEBI" id="CHEBI:58937"/>
    </ligand>
</feature>
<protein>
    <recommendedName>
        <fullName evidence="11">1-deoxy-D-xylulose-5-phosphate synthase</fullName>
        <ecNumber evidence="11">2.2.1.7</ecNumber>
    </recommendedName>
    <alternativeName>
        <fullName evidence="11">1-deoxyxylulose-5-phosphate synthase</fullName>
        <shortName evidence="11">DXP synthase</shortName>
        <shortName evidence="11">DXPS</shortName>
    </alternativeName>
</protein>
<keyword evidence="5 11" id="KW-0479">Metal-binding</keyword>
<dbReference type="Proteomes" id="UP000028782">
    <property type="component" value="Chromosome"/>
</dbReference>
<dbReference type="UniPathway" id="UPA00064">
    <property type="reaction ID" value="UER00091"/>
</dbReference>
<dbReference type="CDD" id="cd02007">
    <property type="entry name" value="TPP_DXS"/>
    <property type="match status" value="1"/>
</dbReference>
<feature type="binding site" evidence="11">
    <location>
        <position position="179"/>
    </location>
    <ligand>
        <name>thiamine diphosphate</name>
        <dbReference type="ChEBI" id="CHEBI:58937"/>
    </ligand>
</feature>
<dbReference type="FunFam" id="3.40.50.920:FF:000002">
    <property type="entry name" value="1-deoxy-D-xylulose-5-phosphate synthase"/>
    <property type="match status" value="1"/>
</dbReference>
<comment type="subunit">
    <text evidence="3 11">Homodimer.</text>
</comment>
<dbReference type="GO" id="GO:0030976">
    <property type="term" value="F:thiamine pyrophosphate binding"/>
    <property type="evidence" value="ECO:0007669"/>
    <property type="project" value="UniProtKB-UniRule"/>
</dbReference>
<evidence type="ECO:0000256" key="10">
    <source>
        <dbReference type="ARBA" id="ARBA00055605"/>
    </source>
</evidence>
<dbReference type="NCBIfam" id="TIGR00204">
    <property type="entry name" value="dxs"/>
    <property type="match status" value="1"/>
</dbReference>
<dbReference type="EMBL" id="CP006704">
    <property type="protein sequence ID" value="AIJ48265.1"/>
    <property type="molecule type" value="Genomic_DNA"/>
</dbReference>
<dbReference type="Pfam" id="PF02780">
    <property type="entry name" value="Transketolase_C"/>
    <property type="match status" value="1"/>
</dbReference>
<comment type="pathway">
    <text evidence="1 11">Metabolic intermediate biosynthesis; 1-deoxy-D-xylulose 5-phosphate biosynthesis; 1-deoxy-D-xylulose 5-phosphate from D-glyceraldehyde 3-phosphate and pyruvate: step 1/1.</text>
</comment>
<comment type="similarity">
    <text evidence="2 11">Belongs to the transketolase family. DXPS subfamily.</text>
</comment>
<dbReference type="EC" id="2.2.1.7" evidence="11"/>
<dbReference type="RefSeq" id="WP_043374382.1">
    <property type="nucleotide sequence ID" value="NZ_CP006704.1"/>
</dbReference>
<evidence type="ECO:0000256" key="8">
    <source>
        <dbReference type="ARBA" id="ARBA00023052"/>
    </source>
</evidence>
<feature type="binding site" evidence="11">
    <location>
        <position position="179"/>
    </location>
    <ligand>
        <name>Mg(2+)</name>
        <dbReference type="ChEBI" id="CHEBI:18420"/>
    </ligand>
</feature>
<keyword evidence="9 11" id="KW-0414">Isoprene biosynthesis</keyword>
<dbReference type="KEGG" id="ctes:O987_20860"/>
<comment type="cofactor">
    <cofactor evidence="11">
        <name>thiamine diphosphate</name>
        <dbReference type="ChEBI" id="CHEBI:58937"/>
    </cofactor>
    <text evidence="11">Binds 1 thiamine pyrophosphate per subunit.</text>
</comment>
<dbReference type="Pfam" id="PF13292">
    <property type="entry name" value="DXP_synthase_N"/>
    <property type="match status" value="1"/>
</dbReference>
<evidence type="ECO:0000256" key="2">
    <source>
        <dbReference type="ARBA" id="ARBA00011081"/>
    </source>
</evidence>
<dbReference type="Gene3D" id="3.40.50.920">
    <property type="match status" value="1"/>
</dbReference>
<dbReference type="PROSITE" id="PS00801">
    <property type="entry name" value="TRANSKETOLASE_1"/>
    <property type="match status" value="1"/>
</dbReference>
<reference evidence="13 14" key="1">
    <citation type="journal article" date="2014" name="Genome Announc.">
        <title>Complete Genome Sequence of Polychlorinated Biphenyl Degrader Comamonas testosteroni TK102 (NBRC 109938).</title>
        <authorList>
            <person name="Fukuda K."/>
            <person name="Hosoyama A."/>
            <person name="Tsuchikane K."/>
            <person name="Ohji S."/>
            <person name="Yamazoe A."/>
            <person name="Fujita N."/>
            <person name="Shintani M."/>
            <person name="Kimbara K."/>
        </authorList>
    </citation>
    <scope>NUCLEOTIDE SEQUENCE [LARGE SCALE GENOMIC DNA]</scope>
    <source>
        <strain evidence="13">TK102</strain>
    </source>
</reference>
<dbReference type="GO" id="GO:0005829">
    <property type="term" value="C:cytosol"/>
    <property type="evidence" value="ECO:0007669"/>
    <property type="project" value="TreeGrafter"/>
</dbReference>
<feature type="binding site" evidence="11">
    <location>
        <position position="150"/>
    </location>
    <ligand>
        <name>Mg(2+)</name>
        <dbReference type="ChEBI" id="CHEBI:18420"/>
    </ligand>
</feature>
<feature type="binding site" evidence="11">
    <location>
        <position position="286"/>
    </location>
    <ligand>
        <name>thiamine diphosphate</name>
        <dbReference type="ChEBI" id="CHEBI:58937"/>
    </ligand>
</feature>
<evidence type="ECO:0000256" key="11">
    <source>
        <dbReference type="HAMAP-Rule" id="MF_00315"/>
    </source>
</evidence>
<dbReference type="FunFam" id="3.40.50.970:FF:000005">
    <property type="entry name" value="1-deoxy-D-xylulose-5-phosphate synthase"/>
    <property type="match status" value="1"/>
</dbReference>
<dbReference type="HOGENOM" id="CLU_009227_1_4_4"/>
<dbReference type="InterPro" id="IPR005477">
    <property type="entry name" value="Dxylulose-5-P_synthase"/>
</dbReference>
<dbReference type="InterPro" id="IPR009014">
    <property type="entry name" value="Transketo_C/PFOR_II"/>
</dbReference>
<dbReference type="Gene3D" id="3.40.50.970">
    <property type="match status" value="2"/>
</dbReference>
<feature type="binding site" evidence="11">
    <location>
        <position position="368"/>
    </location>
    <ligand>
        <name>thiamine diphosphate</name>
        <dbReference type="ChEBI" id="CHEBI:58937"/>
    </ligand>
</feature>
<dbReference type="GO" id="GO:0016114">
    <property type="term" value="P:terpenoid biosynthetic process"/>
    <property type="evidence" value="ECO:0007669"/>
    <property type="project" value="UniProtKB-UniRule"/>
</dbReference>
<dbReference type="InterPro" id="IPR020826">
    <property type="entry name" value="Transketolase_BS"/>
</dbReference>
<dbReference type="HAMAP" id="MF_00315">
    <property type="entry name" value="DXP_synth"/>
    <property type="match status" value="1"/>
</dbReference>
<dbReference type="SMART" id="SM00861">
    <property type="entry name" value="Transket_pyr"/>
    <property type="match status" value="1"/>
</dbReference>
<sequence>MSTNTSSLLHNINDPADMRGLSRAQLKTLAAELRTYVIDSVSRIGGHLSSNLGTVELTVALHSVFNTPYDRIVWDVGHQTYPHKILTGRRDHMATLRQFGGLSGFPQRAESEYDTFGTAHSSTSISAALGMALAAKQKGEDRRAIAVIGDGAMTAGMAFEALNNGGVHDANLLVILNDNDMSISPPVGALNRYLAQLMSGQFYAKARDVGKSVLKQVPPLLELAKRLEQQAKGMVVPATMFEQFGFNYIGPIDGHDLDSLIPTLENIKGLKGPQFLHVVTKKGQGYKLAEADPVAYHGPGKFDPAVGLVKSATPAKQTFTQVFGHWLCDMAAKDQRLVGITPAMREGSGMVEFHKRFPGRYYDVGIAEQHAVTFAGGMACEGVKPVVAIYSTFLQRAYDQLIHDVALQNLPVVFALDRAGLVGADGATHAGAYDIAFVRCIPNMSMACPADERETRQLLTTAYEQDHPVCVRYPRGAGVGMTPLESLEGLPFGKGEMRRESSSKKVAILAFGTLLYPALQAAEALDASVANMRWAKPLDEALLLKIAAEHELIVTLEEGCVMGGAGSAVMECLAANGLSRSVLQLGLPDAFIEHGDPAKLLALQGLDAAGIEASIRKRLAAG</sequence>
<dbReference type="Pfam" id="PF02779">
    <property type="entry name" value="Transket_pyr"/>
    <property type="match status" value="1"/>
</dbReference>